<feature type="domain" description="AMP-binding enzyme C-terminal" evidence="2">
    <location>
        <begin position="450"/>
        <end position="531"/>
    </location>
</feature>
<dbReference type="Gene3D" id="2.30.38.10">
    <property type="entry name" value="Luciferase, Domain 3"/>
    <property type="match status" value="1"/>
</dbReference>
<dbReference type="InterPro" id="IPR000873">
    <property type="entry name" value="AMP-dep_synth/lig_dom"/>
</dbReference>
<protein>
    <recommendedName>
        <fullName evidence="5">4-coumarate--CoA ligase</fullName>
    </recommendedName>
</protein>
<proteinExistence type="predicted"/>
<sequence length="552" mass="60875">MKSEIYGRHPIANSRNPFTCGLTGKTYSVMEAFDRTDLLAKALSKTMGWEPNADSPWDKVIAVFSFNTIDYLSVLHAVHRLSGIATPANVAYSASELEHQLRSSGAKALFTCVPVLETALKAAKAVGIPDDKIFIMDVPHHSKKLPYKSVDDLIQLGHSVPELEPLRWTKGQGERQVAFLCYSSGTSGLPKAVMISHRNVIANTMQFCIYDSVSRKQLGVDTHVALGLLPFSHIYGLVVIAHSSVWRGDGVIVLPKFELTEYLQVIEKFKINYLPLVPPIVIRMLSSKDILKKYDLSSVRLLFTGAAPLGKETAEELLKVYPTWHIGQGYGMTESATVVCTTSEHDICPGTSGSLVPGTRAKIIDQDGKEITEYGKPGELLVQSPSVTLGYLNNEKATAEAYVWDEDGRWLRTGDEVIVTKAPSGYEHITIVDRLKELIKVKAHQVAPAELEAHLLTHPAVDDCAVIAVPDERDGEVPKAFVVTPASMASRKDEDMAAEILKHVQDHKAHYKWLKGGIEFIDVIPKSPSGKILRRLLRDKEREARRTAGAKL</sequence>
<keyword evidence="4" id="KW-1185">Reference proteome</keyword>
<dbReference type="InterPro" id="IPR025110">
    <property type="entry name" value="AMP-bd_C"/>
</dbReference>
<evidence type="ECO:0000313" key="3">
    <source>
        <dbReference type="EMBL" id="KAK4187258.1"/>
    </source>
</evidence>
<dbReference type="EMBL" id="MU864406">
    <property type="protein sequence ID" value="KAK4187258.1"/>
    <property type="molecule type" value="Genomic_DNA"/>
</dbReference>
<dbReference type="Pfam" id="PF13193">
    <property type="entry name" value="AMP-binding_C"/>
    <property type="match status" value="1"/>
</dbReference>
<dbReference type="Proteomes" id="UP001302126">
    <property type="component" value="Unassembled WGS sequence"/>
</dbReference>
<evidence type="ECO:0000259" key="1">
    <source>
        <dbReference type="Pfam" id="PF00501"/>
    </source>
</evidence>
<name>A0AAN6WT79_9PEZI</name>
<dbReference type="PANTHER" id="PTHR24096">
    <property type="entry name" value="LONG-CHAIN-FATTY-ACID--COA LIGASE"/>
    <property type="match status" value="1"/>
</dbReference>
<dbReference type="AlphaFoldDB" id="A0AAN6WT79"/>
<feature type="domain" description="AMP-dependent synthetase/ligase" evidence="1">
    <location>
        <begin position="24"/>
        <end position="392"/>
    </location>
</feature>
<accession>A0AAN6WT79</accession>
<dbReference type="Pfam" id="PF00501">
    <property type="entry name" value="AMP-binding"/>
    <property type="match status" value="1"/>
</dbReference>
<dbReference type="GO" id="GO:0016405">
    <property type="term" value="F:CoA-ligase activity"/>
    <property type="evidence" value="ECO:0007669"/>
    <property type="project" value="TreeGrafter"/>
</dbReference>
<dbReference type="Gene3D" id="3.40.50.980">
    <property type="match status" value="2"/>
</dbReference>
<dbReference type="Gene3D" id="3.30.300.30">
    <property type="match status" value="1"/>
</dbReference>
<evidence type="ECO:0000313" key="4">
    <source>
        <dbReference type="Proteomes" id="UP001302126"/>
    </source>
</evidence>
<comment type="caution">
    <text evidence="3">The sequence shown here is derived from an EMBL/GenBank/DDBJ whole genome shotgun (WGS) entry which is preliminary data.</text>
</comment>
<evidence type="ECO:0008006" key="5">
    <source>
        <dbReference type="Google" id="ProtNLM"/>
    </source>
</evidence>
<gene>
    <name evidence="3" type="ORF">QBC35DRAFT_499147</name>
</gene>
<dbReference type="InterPro" id="IPR020845">
    <property type="entry name" value="AMP-binding_CS"/>
</dbReference>
<organism evidence="3 4">
    <name type="scientific">Podospora australis</name>
    <dbReference type="NCBI Taxonomy" id="1536484"/>
    <lineage>
        <taxon>Eukaryota</taxon>
        <taxon>Fungi</taxon>
        <taxon>Dikarya</taxon>
        <taxon>Ascomycota</taxon>
        <taxon>Pezizomycotina</taxon>
        <taxon>Sordariomycetes</taxon>
        <taxon>Sordariomycetidae</taxon>
        <taxon>Sordariales</taxon>
        <taxon>Podosporaceae</taxon>
        <taxon>Podospora</taxon>
    </lineage>
</organism>
<dbReference type="PROSITE" id="PS00455">
    <property type="entry name" value="AMP_BINDING"/>
    <property type="match status" value="1"/>
</dbReference>
<dbReference type="InterPro" id="IPR045851">
    <property type="entry name" value="AMP-bd_C_sf"/>
</dbReference>
<dbReference type="SUPFAM" id="SSF56801">
    <property type="entry name" value="Acetyl-CoA synthetase-like"/>
    <property type="match status" value="1"/>
</dbReference>
<reference evidence="3" key="2">
    <citation type="submission" date="2023-05" db="EMBL/GenBank/DDBJ databases">
        <authorList>
            <consortium name="Lawrence Berkeley National Laboratory"/>
            <person name="Steindorff A."/>
            <person name="Hensen N."/>
            <person name="Bonometti L."/>
            <person name="Westerberg I."/>
            <person name="Brannstrom I.O."/>
            <person name="Guillou S."/>
            <person name="Cros-Aarteil S."/>
            <person name="Calhoun S."/>
            <person name="Haridas S."/>
            <person name="Kuo A."/>
            <person name="Mondo S."/>
            <person name="Pangilinan J."/>
            <person name="Riley R."/>
            <person name="Labutti K."/>
            <person name="Andreopoulos B."/>
            <person name="Lipzen A."/>
            <person name="Chen C."/>
            <person name="Yanf M."/>
            <person name="Daum C."/>
            <person name="Ng V."/>
            <person name="Clum A."/>
            <person name="Ohm R."/>
            <person name="Martin F."/>
            <person name="Silar P."/>
            <person name="Natvig D."/>
            <person name="Lalanne C."/>
            <person name="Gautier V."/>
            <person name="Ament-Velasquez S.L."/>
            <person name="Kruys A."/>
            <person name="Hutchinson M.I."/>
            <person name="Powell A.J."/>
            <person name="Barry K."/>
            <person name="Miller A.N."/>
            <person name="Grigoriev I.V."/>
            <person name="Debuchy R."/>
            <person name="Gladieux P."/>
            <person name="Thoren M.H."/>
            <person name="Johannesson H."/>
        </authorList>
    </citation>
    <scope>NUCLEOTIDE SEQUENCE</scope>
    <source>
        <strain evidence="3">PSN309</strain>
    </source>
</reference>
<evidence type="ECO:0000259" key="2">
    <source>
        <dbReference type="Pfam" id="PF13193"/>
    </source>
</evidence>
<dbReference type="CDD" id="cd05911">
    <property type="entry name" value="Firefly_Luc_like"/>
    <property type="match status" value="1"/>
</dbReference>
<reference evidence="3" key="1">
    <citation type="journal article" date="2023" name="Mol. Phylogenet. Evol.">
        <title>Genome-scale phylogeny and comparative genomics of the fungal order Sordariales.</title>
        <authorList>
            <person name="Hensen N."/>
            <person name="Bonometti L."/>
            <person name="Westerberg I."/>
            <person name="Brannstrom I.O."/>
            <person name="Guillou S."/>
            <person name="Cros-Aarteil S."/>
            <person name="Calhoun S."/>
            <person name="Haridas S."/>
            <person name="Kuo A."/>
            <person name="Mondo S."/>
            <person name="Pangilinan J."/>
            <person name="Riley R."/>
            <person name="LaButti K."/>
            <person name="Andreopoulos B."/>
            <person name="Lipzen A."/>
            <person name="Chen C."/>
            <person name="Yan M."/>
            <person name="Daum C."/>
            <person name="Ng V."/>
            <person name="Clum A."/>
            <person name="Steindorff A."/>
            <person name="Ohm R.A."/>
            <person name="Martin F."/>
            <person name="Silar P."/>
            <person name="Natvig D.O."/>
            <person name="Lalanne C."/>
            <person name="Gautier V."/>
            <person name="Ament-Velasquez S.L."/>
            <person name="Kruys A."/>
            <person name="Hutchinson M.I."/>
            <person name="Powell A.J."/>
            <person name="Barry K."/>
            <person name="Miller A.N."/>
            <person name="Grigoriev I.V."/>
            <person name="Debuchy R."/>
            <person name="Gladieux P."/>
            <person name="Hiltunen Thoren M."/>
            <person name="Johannesson H."/>
        </authorList>
    </citation>
    <scope>NUCLEOTIDE SEQUENCE</scope>
    <source>
        <strain evidence="3">PSN309</strain>
    </source>
</reference>
<dbReference type="PANTHER" id="PTHR24096:SF422">
    <property type="entry name" value="BCDNA.GH02901"/>
    <property type="match status" value="1"/>
</dbReference>